<evidence type="ECO:0000256" key="1">
    <source>
        <dbReference type="ARBA" id="ARBA00022723"/>
    </source>
</evidence>
<keyword evidence="2 4" id="KW-0863">Zinc-finger</keyword>
<feature type="compositionally biased region" description="Polar residues" evidence="6">
    <location>
        <begin position="1422"/>
        <end position="1436"/>
    </location>
</feature>
<feature type="compositionally biased region" description="Polar residues" evidence="6">
    <location>
        <begin position="1020"/>
        <end position="1030"/>
    </location>
</feature>
<keyword evidence="1 4" id="KW-0479">Metal-binding</keyword>
<dbReference type="eggNOG" id="KOG0297">
    <property type="taxonomic scope" value="Eukaryota"/>
</dbReference>
<dbReference type="InterPro" id="IPR013761">
    <property type="entry name" value="SAM/pointed_sf"/>
</dbReference>
<feature type="compositionally biased region" description="Acidic residues" evidence="6">
    <location>
        <begin position="1539"/>
        <end position="1550"/>
    </location>
</feature>
<feature type="compositionally biased region" description="Polar residues" evidence="6">
    <location>
        <begin position="715"/>
        <end position="738"/>
    </location>
</feature>
<feature type="region of interest" description="Disordered" evidence="6">
    <location>
        <begin position="1538"/>
        <end position="1582"/>
    </location>
</feature>
<proteinExistence type="predicted"/>
<sequence length="1597" mass="174569">MDWQANLDAIIKCTDENLRHQFETYKFPSPTPFLRPPNQYNSVSFHPASPTMQYQPPPPTPLQPPASQSKPSFVPPPPPQDNNASPSDYASSFHHQQTYNLAHMMEQVRYSIKLEVDARAAVAERQLSAIMALTKSNSDELDRLRLEANTTDREVRGLDQTQQKLRQDMTTQKDIMYHVQSMAGKDESWRLQADNQLLELRQMIAALREQLNSLQVTMQEKLSRPELLVHFNACVEPLKAQLNAGIQHQAQVIGELSRNGATHNYVVESMEKRIRDMDTQMQTMKHDVEAIGKRHFPDLPQARCDLQPPPPEGVSVVQVHAIVEELCRDKIDVLDTKWTAAYESHRCKVQSALDEVEVRWEQLRHDLASKATTDLAQEISKLDCRVHEGHDATKALIAQAALSSTQTIRDEVDKEKCDRKRQIETLTDQLMQLKYATQESMHKGLHDVRSEIKAIMAAHDKDVQGVCLSIVTKDVPSIVRKECADWQEKVAVVQNDMAKIRHDLMQVRLDVDKCASATATCQSDLVSSRKDMMEHQLALGSMATDVASFKSVTDNAMRDVRGQLESTKGQFDVVHKDRVETERTLQRRLEQDITTGVRKSVEALEQELRRLNTRLDDAMKAEHTAPVGAAPLMPPPPGCGFWPPHMFMMAPPHPNSIADGSKVGGGPMGHGYYQPYQSLFHLHPSGQFGTNDQNQSPVLTHAAAPARVSVPQAPPISTSAAKQSSDPTASPATDSIAQLSPLPGHVTPPQIAPSTTPSTISSKISTPPEPAQHAPAPTPSAKNSPSVSVKTIPESECAPAPFQTEKPTTTSAPPIVVGIAATSCPVASPALPMQSPAPIHASVITGASVTSPAAARTALVQFSQPRMDSPPSVPPLSHTQEIPTEHPSATASVSPEPVPKSIPTQQIEKEPAAGTSPPQGISSSNTNNPPSSIPSSPPVTQQPLVPEKPTSSLNKPPPPTSPPPLQASSATSANVAPPRVTSTSVQPPLQIPPPSPNPVQPPIAATSQPTSSPSSALHRQASSPSLSTPPHNAKDSTKAPTILDDPSMKGALAEAELAKARVESRLRIERERRHTLGGMSSPTAAADASARSMVNALSGVERCSQCNQEISKVLKHEHDQQQCPMRMQTCPTCQQSLRAKDIPGHLCDKPLAKCRHCLADVVDVADHETKCEHALKQCPHCLRRQKMADLQDHINNCDCRLVQCPNACGGKFLQRGLEKHVLTKCPKRPQPTTTSPKAAPPPPSSHNNSLKPKEEPKPLVQAKVECKYCDEEYTADGIDAHEQSCDWKPKRCQFCNMVIISRDLARHESNCKQSNRQCAHCHQSFTSPAYASHVPKCLKRPIKCIRCGDLFAADIIVAHSTSCKPGEAKSTIPPPPSTPPPIQIPQQGSPSKRRSESDLRKLVTKPDHEGGPSDRSSRRNFALSQLTAPHEQSVTGRATIGRNGHRDVDAEEEEEDGEHDLDDVTLAQVVAEWNVEHVCLWLREDVVVPDVVDRFEALQIDGQMLLELDEQALVNDLGIKAKASRDRILAAIDAIKTSEDDEDEEDESDEVVAPPSSTTRHGSALARRLSTGSSPQTQANLLSRINSALYPAPTCRK</sequence>
<feature type="compositionally biased region" description="Low complexity" evidence="6">
    <location>
        <begin position="747"/>
        <end position="766"/>
    </location>
</feature>
<dbReference type="RefSeq" id="XP_008876601.1">
    <property type="nucleotide sequence ID" value="XM_008878379.1"/>
</dbReference>
<keyword evidence="5" id="KW-0175">Coiled coil</keyword>
<feature type="compositionally biased region" description="Basic and acidic residues" evidence="6">
    <location>
        <begin position="1393"/>
        <end position="1417"/>
    </location>
</feature>
<dbReference type="SMART" id="SM00454">
    <property type="entry name" value="SAM"/>
    <property type="match status" value="1"/>
</dbReference>
<dbReference type="SUPFAM" id="SSF49599">
    <property type="entry name" value="TRAF domain-like"/>
    <property type="match status" value="2"/>
</dbReference>
<evidence type="ECO:0000256" key="3">
    <source>
        <dbReference type="ARBA" id="ARBA00022833"/>
    </source>
</evidence>
<feature type="coiled-coil region" evidence="5">
    <location>
        <begin position="594"/>
        <end position="621"/>
    </location>
</feature>
<dbReference type="EMBL" id="KI913984">
    <property type="protein sequence ID" value="ETV94656.1"/>
    <property type="molecule type" value="Genomic_DNA"/>
</dbReference>
<dbReference type="PROSITE" id="PS50145">
    <property type="entry name" value="ZF_TRAF"/>
    <property type="match status" value="1"/>
</dbReference>
<evidence type="ECO:0008006" key="10">
    <source>
        <dbReference type="Google" id="ProtNLM"/>
    </source>
</evidence>
<name>A0A024TLZ8_9STRA</name>
<protein>
    <recommendedName>
        <fullName evidence="10">SAM domain-containing protein</fullName>
    </recommendedName>
</protein>
<feature type="compositionally biased region" description="Polar residues" evidence="6">
    <location>
        <begin position="1570"/>
        <end position="1582"/>
    </location>
</feature>
<dbReference type="Gene3D" id="3.30.40.10">
    <property type="entry name" value="Zinc/RING finger domain, C3HC4 (zinc finger)"/>
    <property type="match status" value="2"/>
</dbReference>
<feature type="domain" description="SAM" evidence="7">
    <location>
        <begin position="1473"/>
        <end position="1538"/>
    </location>
</feature>
<evidence type="ECO:0000256" key="5">
    <source>
        <dbReference type="SAM" id="Coils"/>
    </source>
</evidence>
<feature type="region of interest" description="Disordered" evidence="6">
    <location>
        <begin position="1364"/>
        <end position="1461"/>
    </location>
</feature>
<evidence type="ECO:0000256" key="4">
    <source>
        <dbReference type="PROSITE-ProRule" id="PRU00207"/>
    </source>
</evidence>
<feature type="compositionally biased region" description="Pro residues" evidence="6">
    <location>
        <begin position="55"/>
        <end position="64"/>
    </location>
</feature>
<gene>
    <name evidence="9" type="ORF">H310_11644</name>
</gene>
<dbReference type="VEuPathDB" id="FungiDB:H310_11644"/>
<feature type="compositionally biased region" description="Polar residues" evidence="6">
    <location>
        <begin position="877"/>
        <end position="893"/>
    </location>
</feature>
<feature type="region of interest" description="Disordered" evidence="6">
    <location>
        <begin position="28"/>
        <end position="91"/>
    </location>
</feature>
<reference evidence="9" key="1">
    <citation type="submission" date="2013-12" db="EMBL/GenBank/DDBJ databases">
        <title>The Genome Sequence of Aphanomyces invadans NJM9701.</title>
        <authorList>
            <consortium name="The Broad Institute Genomics Platform"/>
            <person name="Russ C."/>
            <person name="Tyler B."/>
            <person name="van West P."/>
            <person name="Dieguez-Uribeondo J."/>
            <person name="Young S.K."/>
            <person name="Zeng Q."/>
            <person name="Gargeya S."/>
            <person name="Fitzgerald M."/>
            <person name="Abouelleil A."/>
            <person name="Alvarado L."/>
            <person name="Chapman S.B."/>
            <person name="Gainer-Dewar J."/>
            <person name="Goldberg J."/>
            <person name="Griggs A."/>
            <person name="Gujja S."/>
            <person name="Hansen M."/>
            <person name="Howarth C."/>
            <person name="Imamovic A."/>
            <person name="Ireland A."/>
            <person name="Larimer J."/>
            <person name="McCowan C."/>
            <person name="Murphy C."/>
            <person name="Pearson M."/>
            <person name="Poon T.W."/>
            <person name="Priest M."/>
            <person name="Roberts A."/>
            <person name="Saif S."/>
            <person name="Shea T."/>
            <person name="Sykes S."/>
            <person name="Wortman J."/>
            <person name="Nusbaum C."/>
            <person name="Birren B."/>
        </authorList>
    </citation>
    <scope>NUCLEOTIDE SEQUENCE [LARGE SCALE GENOMIC DNA]</scope>
    <source>
        <strain evidence="9">NJM9701</strain>
    </source>
</reference>
<accession>A0A024TLZ8</accession>
<dbReference type="GO" id="GO:0008270">
    <property type="term" value="F:zinc ion binding"/>
    <property type="evidence" value="ECO:0007669"/>
    <property type="project" value="UniProtKB-KW"/>
</dbReference>
<feature type="compositionally biased region" description="Low complexity" evidence="6">
    <location>
        <begin position="921"/>
        <end position="930"/>
    </location>
</feature>
<dbReference type="InterPro" id="IPR001293">
    <property type="entry name" value="Znf_TRAF"/>
</dbReference>
<evidence type="ECO:0000256" key="2">
    <source>
        <dbReference type="ARBA" id="ARBA00022771"/>
    </source>
</evidence>
<evidence type="ECO:0000259" key="7">
    <source>
        <dbReference type="PROSITE" id="PS50105"/>
    </source>
</evidence>
<feature type="domain" description="TRAF-type" evidence="8">
    <location>
        <begin position="1193"/>
        <end position="1231"/>
    </location>
</feature>
<dbReference type="SUPFAM" id="SSF47769">
    <property type="entry name" value="SAM/Pointed domain"/>
    <property type="match status" value="1"/>
</dbReference>
<feature type="compositionally biased region" description="Pro residues" evidence="6">
    <location>
        <begin position="955"/>
        <end position="965"/>
    </location>
</feature>
<dbReference type="PANTHER" id="PTHR48125:SF12">
    <property type="entry name" value="AT HOOK TRANSCRIPTION FACTOR FAMILY-RELATED"/>
    <property type="match status" value="1"/>
</dbReference>
<feature type="compositionally biased region" description="Pro residues" evidence="6">
    <location>
        <begin position="989"/>
        <end position="1001"/>
    </location>
</feature>
<feature type="coiled-coil region" evidence="5">
    <location>
        <begin position="190"/>
        <end position="224"/>
    </location>
</feature>
<dbReference type="Gene3D" id="1.10.150.50">
    <property type="entry name" value="Transcription Factor, Ets-1"/>
    <property type="match status" value="1"/>
</dbReference>
<keyword evidence="3 4" id="KW-0862">Zinc</keyword>
<feature type="compositionally biased region" description="Polar residues" evidence="6">
    <location>
        <begin position="780"/>
        <end position="789"/>
    </location>
</feature>
<dbReference type="PROSITE" id="PS50105">
    <property type="entry name" value="SAM_DOMAIN"/>
    <property type="match status" value="1"/>
</dbReference>
<organism evidence="9">
    <name type="scientific">Aphanomyces invadans</name>
    <dbReference type="NCBI Taxonomy" id="157072"/>
    <lineage>
        <taxon>Eukaryota</taxon>
        <taxon>Sar</taxon>
        <taxon>Stramenopiles</taxon>
        <taxon>Oomycota</taxon>
        <taxon>Saprolegniomycetes</taxon>
        <taxon>Saprolegniales</taxon>
        <taxon>Verrucalvaceae</taxon>
        <taxon>Aphanomyces</taxon>
    </lineage>
</organism>
<feature type="compositionally biased region" description="Acidic residues" evidence="6">
    <location>
        <begin position="1449"/>
        <end position="1461"/>
    </location>
</feature>
<dbReference type="GeneID" id="20088694"/>
<evidence type="ECO:0000259" key="8">
    <source>
        <dbReference type="PROSITE" id="PS50145"/>
    </source>
</evidence>
<dbReference type="InterPro" id="IPR013083">
    <property type="entry name" value="Znf_RING/FYVE/PHD"/>
</dbReference>
<feature type="compositionally biased region" description="Low complexity" evidence="6">
    <location>
        <begin position="1002"/>
        <end position="1016"/>
    </location>
</feature>
<feature type="region of interest" description="Disordered" evidence="6">
    <location>
        <begin position="712"/>
        <end position="791"/>
    </location>
</feature>
<feature type="zinc finger region" description="TRAF-type" evidence="4">
    <location>
        <begin position="1193"/>
        <end position="1231"/>
    </location>
</feature>
<dbReference type="PANTHER" id="PTHR48125">
    <property type="entry name" value="LP07818P1"/>
    <property type="match status" value="1"/>
</dbReference>
<feature type="compositionally biased region" description="Pro residues" evidence="6">
    <location>
        <begin position="1372"/>
        <end position="1383"/>
    </location>
</feature>
<feature type="region of interest" description="Disordered" evidence="6">
    <location>
        <begin position="864"/>
        <end position="1045"/>
    </location>
</feature>
<evidence type="ECO:0000313" key="9">
    <source>
        <dbReference type="EMBL" id="ETV94656.1"/>
    </source>
</evidence>
<feature type="region of interest" description="Disordered" evidence="6">
    <location>
        <begin position="1224"/>
        <end position="1256"/>
    </location>
</feature>
<dbReference type="InterPro" id="IPR001660">
    <property type="entry name" value="SAM"/>
</dbReference>
<evidence type="ECO:0000256" key="6">
    <source>
        <dbReference type="SAM" id="MobiDB-lite"/>
    </source>
</evidence>
<dbReference type="STRING" id="157072.A0A024TLZ8"/>
<dbReference type="OrthoDB" id="193703at2759"/>
<dbReference type="Pfam" id="PF00536">
    <property type="entry name" value="SAM_1"/>
    <property type="match status" value="1"/>
</dbReference>